<comment type="caution">
    <text evidence="1">The sequence shown here is derived from an EMBL/GenBank/DDBJ whole genome shotgun (WGS) entry which is preliminary data.</text>
</comment>
<dbReference type="RefSeq" id="WP_142015640.1">
    <property type="nucleotide sequence ID" value="NZ_VFPD01000001.1"/>
</dbReference>
<evidence type="ECO:0000313" key="1">
    <source>
        <dbReference type="EMBL" id="TQM21361.1"/>
    </source>
</evidence>
<sequence>MITRKVYLPHRKLWDSCYGAIFGDDNGKLFHNEKGLMSWNRTLFKKEKSLIVDIYRLTPEEVLRKSNYDGYIEKL</sequence>
<organism evidence="1 2">
    <name type="scientific">Chryseobacterium aquifrigidense</name>
    <dbReference type="NCBI Taxonomy" id="558021"/>
    <lineage>
        <taxon>Bacteria</taxon>
        <taxon>Pseudomonadati</taxon>
        <taxon>Bacteroidota</taxon>
        <taxon>Flavobacteriia</taxon>
        <taxon>Flavobacteriales</taxon>
        <taxon>Weeksellaceae</taxon>
        <taxon>Chryseobacterium group</taxon>
        <taxon>Chryseobacterium</taxon>
    </lineage>
</organism>
<dbReference type="Proteomes" id="UP000316437">
    <property type="component" value="Unassembled WGS sequence"/>
</dbReference>
<evidence type="ECO:0000313" key="2">
    <source>
        <dbReference type="Proteomes" id="UP000316437"/>
    </source>
</evidence>
<proteinExistence type="predicted"/>
<dbReference type="AlphaFoldDB" id="A0A543EIF8"/>
<name>A0A543EIF8_9FLAO</name>
<accession>A0A543EIF8</accession>
<keyword evidence="2" id="KW-1185">Reference proteome</keyword>
<reference evidence="1 2" key="1">
    <citation type="submission" date="2019-06" db="EMBL/GenBank/DDBJ databases">
        <title>Sorghum-associated microbial communities from plants grown in Nebraska, USA.</title>
        <authorList>
            <person name="Schachtman D."/>
        </authorList>
    </citation>
    <scope>NUCLEOTIDE SEQUENCE [LARGE SCALE GENOMIC DNA]</scope>
    <source>
        <strain evidence="1 2">110</strain>
    </source>
</reference>
<gene>
    <name evidence="1" type="ORF">FB551_1048</name>
</gene>
<protein>
    <submittedName>
        <fullName evidence="1">Uncharacterized protein</fullName>
    </submittedName>
</protein>
<dbReference type="EMBL" id="VFPD01000001">
    <property type="protein sequence ID" value="TQM21361.1"/>
    <property type="molecule type" value="Genomic_DNA"/>
</dbReference>